<organism evidence="2 3">
    <name type="scientific">Rotaria magnacalcarata</name>
    <dbReference type="NCBI Taxonomy" id="392030"/>
    <lineage>
        <taxon>Eukaryota</taxon>
        <taxon>Metazoa</taxon>
        <taxon>Spiralia</taxon>
        <taxon>Gnathifera</taxon>
        <taxon>Rotifera</taxon>
        <taxon>Eurotatoria</taxon>
        <taxon>Bdelloidea</taxon>
        <taxon>Philodinida</taxon>
        <taxon>Philodinidae</taxon>
        <taxon>Rotaria</taxon>
    </lineage>
</organism>
<dbReference type="PANTHER" id="PTHR46579:SF1">
    <property type="entry name" value="F5_8 TYPE C DOMAIN-CONTAINING PROTEIN"/>
    <property type="match status" value="1"/>
</dbReference>
<comment type="caution">
    <text evidence="2">The sequence shown here is derived from an EMBL/GenBank/DDBJ whole genome shotgun (WGS) entry which is preliminary data.</text>
</comment>
<name>A0A816WCB9_9BILA</name>
<dbReference type="InterPro" id="IPR004242">
    <property type="entry name" value="Transposase_21"/>
</dbReference>
<dbReference type="EMBL" id="CAJNRE010014767">
    <property type="protein sequence ID" value="CAF2130999.1"/>
    <property type="molecule type" value="Genomic_DNA"/>
</dbReference>
<feature type="compositionally biased region" description="Acidic residues" evidence="1">
    <location>
        <begin position="30"/>
        <end position="39"/>
    </location>
</feature>
<dbReference type="Proteomes" id="UP000663824">
    <property type="component" value="Unassembled WGS sequence"/>
</dbReference>
<dbReference type="AlphaFoldDB" id="A0A816WCB9"/>
<evidence type="ECO:0000256" key="1">
    <source>
        <dbReference type="SAM" id="MobiDB-lite"/>
    </source>
</evidence>
<reference evidence="2" key="1">
    <citation type="submission" date="2021-02" db="EMBL/GenBank/DDBJ databases">
        <authorList>
            <person name="Nowell W R."/>
        </authorList>
    </citation>
    <scope>NUCLEOTIDE SEQUENCE</scope>
</reference>
<accession>A0A816WCB9</accession>
<sequence>MENGNESYTGRVFQQRARRNKRKKQYQEVVENESDDDTDSTSYSIDIVKRNILKKKTSTTTTTNEQVLVDNVVDPDFLGQDNFEEYYSSTEKDNFNEHDNFLSSKDGKSPLYKDAHISVTEAVKFIMNFCNSSNFDKAKVFALMRLIKSLLPIPNQLPITFNQVLKLYGKNPSSMTKFYCNQCLTLTTCKRGEQYCTNSTCIFSNLKLSQRQLTEIITTNIREKLEYVIKKNISFFTGNIDLFPDFDVTSCSRYTFITKGIVHPITLNVFVDGAPLVRSTKSAIWPCFSSIMELPAPIREHYSNILILGLWVSCKKPDVDVFFLDIIKQITDLAENGTSIFVDGNEYQIHVKTLFFVSDLPAKSLFTKTINFNGYFACTNCITEGTLLNKQIIYPYKYNNYQSRNHEDFVTIAAGVEKSNTNAKYHSSVIGIKGLSCLLKLFRYPDDIIHDYMHLICLNHVSTLLKRFTCILTKNDIDGIDSMLSNLHLPHDAHVKYIYSIKSVNDWKAKDSRLFILNVGLPILIQHLPELYSSHFSIYCMAIKILHCPRSFEEIELADTMIHYYCKNASTIYDQKIELYSLHAHLHLPNQVLNHGAMAFTSSFCFESAIRHVKKKAHGTKHLGSQISFWYDIESIVITKKSEPPSRFLINEIKLNSSILNPYKKKLNENLNILQHDALKIQFYLRFKDKFVTYHSVLYDKRFSCNSYLVSYNDQHHQIQYGNIILFYSLENQYYSLIQQFRRTNIRISDELNIPEKFKNILDSFYPICSLNDEFIIIQAGNIRSKCISVPFKQYECISERRINYEHD</sequence>
<evidence type="ECO:0000313" key="3">
    <source>
        <dbReference type="Proteomes" id="UP000663824"/>
    </source>
</evidence>
<proteinExistence type="predicted"/>
<gene>
    <name evidence="2" type="ORF">MBJ925_LOCUS27586</name>
</gene>
<evidence type="ECO:0000313" key="2">
    <source>
        <dbReference type="EMBL" id="CAF2130999.1"/>
    </source>
</evidence>
<dbReference type="Pfam" id="PF02992">
    <property type="entry name" value="Transposase_21"/>
    <property type="match status" value="1"/>
</dbReference>
<feature type="region of interest" description="Disordered" evidence="1">
    <location>
        <begin position="1"/>
        <end position="41"/>
    </location>
</feature>
<dbReference type="PANTHER" id="PTHR46579">
    <property type="entry name" value="F5/8 TYPE C DOMAIN-CONTAINING PROTEIN-RELATED"/>
    <property type="match status" value="1"/>
</dbReference>
<protein>
    <submittedName>
        <fullName evidence="2">Uncharacterized protein</fullName>
    </submittedName>
</protein>